<evidence type="ECO:0000256" key="2">
    <source>
        <dbReference type="ARBA" id="ARBA00023211"/>
    </source>
</evidence>
<dbReference type="Gene3D" id="2.80.10.50">
    <property type="match status" value="2"/>
</dbReference>
<evidence type="ECO:0000259" key="3">
    <source>
        <dbReference type="Pfam" id="PF00652"/>
    </source>
</evidence>
<reference evidence="6" key="2">
    <citation type="submission" date="2019-09" db="UniProtKB">
        <authorList>
            <consortium name="WormBaseParasite"/>
        </authorList>
    </citation>
    <scope>IDENTIFICATION</scope>
</reference>
<reference evidence="4 5" key="1">
    <citation type="submission" date="2018-11" db="EMBL/GenBank/DDBJ databases">
        <authorList>
            <consortium name="Pathogen Informatics"/>
        </authorList>
    </citation>
    <scope>NUCLEOTIDE SEQUENCE [LARGE SCALE GENOMIC DNA]</scope>
</reference>
<dbReference type="PROSITE" id="PS50231">
    <property type="entry name" value="RICIN_B_LECTIN"/>
    <property type="match status" value="1"/>
</dbReference>
<dbReference type="SUPFAM" id="SSF50370">
    <property type="entry name" value="Ricin B-like lectins"/>
    <property type="match status" value="1"/>
</dbReference>
<proteinExistence type="predicted"/>
<dbReference type="InterPro" id="IPR000772">
    <property type="entry name" value="Ricin_B_lectin"/>
</dbReference>
<dbReference type="InterPro" id="IPR035992">
    <property type="entry name" value="Ricin_B-like_lectins"/>
</dbReference>
<dbReference type="OrthoDB" id="330637at2759"/>
<dbReference type="EMBL" id="UZAH01038555">
    <property type="protein sequence ID" value="VDP53737.1"/>
    <property type="molecule type" value="Genomic_DNA"/>
</dbReference>
<accession>A0A183GSU6</accession>
<evidence type="ECO:0000313" key="4">
    <source>
        <dbReference type="EMBL" id="VDP53737.1"/>
    </source>
</evidence>
<evidence type="ECO:0000256" key="1">
    <source>
        <dbReference type="ARBA" id="ARBA00001936"/>
    </source>
</evidence>
<keyword evidence="2" id="KW-0464">Manganese</keyword>
<comment type="cofactor">
    <cofactor evidence="1">
        <name>Mn(2+)</name>
        <dbReference type="ChEBI" id="CHEBI:29035"/>
    </cofactor>
</comment>
<dbReference type="Pfam" id="PF00652">
    <property type="entry name" value="Ricin_B_lectin"/>
    <property type="match status" value="1"/>
</dbReference>
<keyword evidence="5" id="KW-1185">Reference proteome</keyword>
<evidence type="ECO:0000313" key="5">
    <source>
        <dbReference type="Proteomes" id="UP000050761"/>
    </source>
</evidence>
<gene>
    <name evidence="4" type="ORF">HPBE_LOCUS25765</name>
</gene>
<dbReference type="AlphaFoldDB" id="A0A183GSU6"/>
<organism evidence="5 6">
    <name type="scientific">Heligmosomoides polygyrus</name>
    <name type="common">Parasitic roundworm</name>
    <dbReference type="NCBI Taxonomy" id="6339"/>
    <lineage>
        <taxon>Eukaryota</taxon>
        <taxon>Metazoa</taxon>
        <taxon>Ecdysozoa</taxon>
        <taxon>Nematoda</taxon>
        <taxon>Chromadorea</taxon>
        <taxon>Rhabditida</taxon>
        <taxon>Rhabditina</taxon>
        <taxon>Rhabditomorpha</taxon>
        <taxon>Strongyloidea</taxon>
        <taxon>Heligmosomidae</taxon>
        <taxon>Heligmosomoides</taxon>
    </lineage>
</organism>
<dbReference type="WBParaSite" id="HPBE_0002576601-mRNA-1">
    <property type="protein sequence ID" value="HPBE_0002576601-mRNA-1"/>
    <property type="gene ID" value="HPBE_0002576601"/>
</dbReference>
<dbReference type="Proteomes" id="UP000050761">
    <property type="component" value="Unassembled WGS sequence"/>
</dbReference>
<feature type="domain" description="Ricin B lectin" evidence="3">
    <location>
        <begin position="7"/>
        <end position="79"/>
    </location>
</feature>
<evidence type="ECO:0000313" key="6">
    <source>
        <dbReference type="WBParaSite" id="HPBE_0002576601-mRNA-1"/>
    </source>
</evidence>
<sequence length="115" mass="12543">MLLCVEVRNLGGSSDRCLDCAIGRHEKKKPVGLYGCHGSGGNQLRSHAAAFCVDSAVGEDNDGKPVTPYPCHEQGGNQVCQEKESAPQCAHDPWPCSRLRRRLVDHRRFVRSTAG</sequence>
<protein>
    <submittedName>
        <fullName evidence="6">Ricin B-type lectin domain-containing protein</fullName>
    </submittedName>
</protein>
<accession>A0A3P8DQ33</accession>
<name>A0A183GSU6_HELPZ</name>